<evidence type="ECO:0000256" key="1">
    <source>
        <dbReference type="ARBA" id="ARBA00008324"/>
    </source>
</evidence>
<dbReference type="OrthoDB" id="9798208at2"/>
<sequence length="149" mass="15929">MDHRFGGKKLERPLDDAELAAFNASTRGLARTLGITLTFISGERAEGYVDVEERHHQVTGIANGGLYCAIGETLGSVAGAAASGHTVVGMNNNTDLLGSVDAGRIDAVALPVHVGRSTHLWRVEMWHEARLVATTNLRLMVLAERRVGS</sequence>
<dbReference type="Proteomes" id="UP000244754">
    <property type="component" value="Chromosome"/>
</dbReference>
<keyword evidence="2" id="KW-0378">Hydrolase</keyword>
<protein>
    <submittedName>
        <fullName evidence="4">Thioesterase</fullName>
    </submittedName>
</protein>
<dbReference type="PANTHER" id="PTHR43240">
    <property type="entry name" value="1,4-DIHYDROXY-2-NAPHTHOYL-COA THIOESTERASE 1"/>
    <property type="match status" value="1"/>
</dbReference>
<dbReference type="NCBIfam" id="TIGR00369">
    <property type="entry name" value="unchar_dom_1"/>
    <property type="match status" value="1"/>
</dbReference>
<dbReference type="Pfam" id="PF03061">
    <property type="entry name" value="4HBT"/>
    <property type="match status" value="1"/>
</dbReference>
<organism evidence="4 5">
    <name type="scientific">Corynebacterium liangguodongii</name>
    <dbReference type="NCBI Taxonomy" id="2079535"/>
    <lineage>
        <taxon>Bacteria</taxon>
        <taxon>Bacillati</taxon>
        <taxon>Actinomycetota</taxon>
        <taxon>Actinomycetes</taxon>
        <taxon>Mycobacteriales</taxon>
        <taxon>Corynebacteriaceae</taxon>
        <taxon>Corynebacterium</taxon>
    </lineage>
</organism>
<dbReference type="RefSeq" id="WP_108403996.1">
    <property type="nucleotide sequence ID" value="NZ_CP026948.1"/>
</dbReference>
<evidence type="ECO:0000313" key="4">
    <source>
        <dbReference type="EMBL" id="AWB83987.1"/>
    </source>
</evidence>
<dbReference type="CDD" id="cd03443">
    <property type="entry name" value="PaaI_thioesterase"/>
    <property type="match status" value="1"/>
</dbReference>
<dbReference type="GO" id="GO:0061522">
    <property type="term" value="F:1,4-dihydroxy-2-naphthoyl-CoA thioesterase activity"/>
    <property type="evidence" value="ECO:0007669"/>
    <property type="project" value="TreeGrafter"/>
</dbReference>
<feature type="domain" description="Thioesterase" evidence="3">
    <location>
        <begin position="60"/>
        <end position="130"/>
    </location>
</feature>
<proteinExistence type="inferred from homology"/>
<dbReference type="AlphaFoldDB" id="A0A2S0WDY3"/>
<comment type="similarity">
    <text evidence="1">Belongs to the thioesterase PaaI family.</text>
</comment>
<dbReference type="Gene3D" id="3.10.129.10">
    <property type="entry name" value="Hotdog Thioesterase"/>
    <property type="match status" value="1"/>
</dbReference>
<dbReference type="InterPro" id="IPR003736">
    <property type="entry name" value="PAAI_dom"/>
</dbReference>
<dbReference type="InterPro" id="IPR006683">
    <property type="entry name" value="Thioestr_dom"/>
</dbReference>
<accession>A0A2S0WDY3</accession>
<gene>
    <name evidence="4" type="ORF">C3E79_05420</name>
</gene>
<dbReference type="InterPro" id="IPR029069">
    <property type="entry name" value="HotDog_dom_sf"/>
</dbReference>
<reference evidence="5" key="1">
    <citation type="submission" date="2018-01" db="EMBL/GenBank/DDBJ databases">
        <authorList>
            <person name="Li J."/>
        </authorList>
    </citation>
    <scope>NUCLEOTIDE SEQUENCE [LARGE SCALE GENOMIC DNA]</scope>
    <source>
        <strain evidence="5">2184</strain>
    </source>
</reference>
<dbReference type="SUPFAM" id="SSF54637">
    <property type="entry name" value="Thioesterase/thiol ester dehydrase-isomerase"/>
    <property type="match status" value="1"/>
</dbReference>
<evidence type="ECO:0000259" key="3">
    <source>
        <dbReference type="Pfam" id="PF03061"/>
    </source>
</evidence>
<dbReference type="EMBL" id="CP026948">
    <property type="protein sequence ID" value="AWB83987.1"/>
    <property type="molecule type" value="Genomic_DNA"/>
</dbReference>
<evidence type="ECO:0000256" key="2">
    <source>
        <dbReference type="ARBA" id="ARBA00022801"/>
    </source>
</evidence>
<dbReference type="PANTHER" id="PTHR43240:SF5">
    <property type="entry name" value="1,4-DIHYDROXY-2-NAPHTHOYL-COA THIOESTERASE 1"/>
    <property type="match status" value="1"/>
</dbReference>
<name>A0A2S0WDY3_9CORY</name>
<keyword evidence="5" id="KW-1185">Reference proteome</keyword>
<dbReference type="GO" id="GO:0005829">
    <property type="term" value="C:cytosol"/>
    <property type="evidence" value="ECO:0007669"/>
    <property type="project" value="TreeGrafter"/>
</dbReference>
<dbReference type="KEGG" id="clia:C3E79_05420"/>
<evidence type="ECO:0000313" key="5">
    <source>
        <dbReference type="Proteomes" id="UP000244754"/>
    </source>
</evidence>